<dbReference type="InterPro" id="IPR016007">
    <property type="entry name" value="Alpha_rhamnosid"/>
</dbReference>
<reference evidence="8" key="1">
    <citation type="journal article" date="2020" name="Int. J. Syst. Evol. Microbiol.">
        <title>Aquipluma nitroreducens gen. nov. sp. nov., a novel facultatively anaerobic bacterium isolated from a freshwater lake.</title>
        <authorList>
            <person name="Watanabe M."/>
            <person name="Kojima H."/>
            <person name="Fukui M."/>
        </authorList>
    </citation>
    <scope>NUCLEOTIDE SEQUENCE</scope>
    <source>
        <strain evidence="8">MeG22</strain>
    </source>
</reference>
<dbReference type="PANTHER" id="PTHR33307:SF6">
    <property type="entry name" value="ALPHA-RHAMNOSIDASE (EUROFUNG)-RELATED"/>
    <property type="match status" value="1"/>
</dbReference>
<dbReference type="InterPro" id="IPR035396">
    <property type="entry name" value="Bac_rhamnosid6H"/>
</dbReference>
<dbReference type="Pfam" id="PF25788">
    <property type="entry name" value="Ig_Rha78A_N"/>
    <property type="match status" value="1"/>
</dbReference>
<dbReference type="Pfam" id="PF08531">
    <property type="entry name" value="Bac_rhamnosid_N"/>
    <property type="match status" value="2"/>
</dbReference>
<dbReference type="Pfam" id="PF17390">
    <property type="entry name" value="Bac_rhamnosid_C"/>
    <property type="match status" value="1"/>
</dbReference>
<proteinExistence type="predicted"/>
<dbReference type="EC" id="3.2.1.40" evidence="2"/>
<feature type="domain" description="Bacterial alpha-L-rhamnosidase N-terminal" evidence="5">
    <location>
        <begin position="236"/>
        <end position="363"/>
    </location>
</feature>
<dbReference type="Gene3D" id="1.50.10.10">
    <property type="match status" value="1"/>
</dbReference>
<protein>
    <recommendedName>
        <fullName evidence="2">alpha-L-rhamnosidase</fullName>
        <ecNumber evidence="2">3.2.1.40</ecNumber>
    </recommendedName>
</protein>
<keyword evidence="9" id="KW-1185">Reference proteome</keyword>
<dbReference type="Gene3D" id="2.60.420.10">
    <property type="entry name" value="Maltose phosphorylase, domain 3"/>
    <property type="match status" value="1"/>
</dbReference>
<dbReference type="GO" id="GO:0030596">
    <property type="term" value="F:alpha-L-rhamnosidase activity"/>
    <property type="evidence" value="ECO:0007669"/>
    <property type="project" value="UniProtKB-EC"/>
</dbReference>
<dbReference type="Gene3D" id="2.60.120.260">
    <property type="entry name" value="Galactose-binding domain-like"/>
    <property type="match status" value="2"/>
</dbReference>
<dbReference type="InterPro" id="IPR008928">
    <property type="entry name" value="6-hairpin_glycosidase_sf"/>
</dbReference>
<dbReference type="InterPro" id="IPR013737">
    <property type="entry name" value="Bac_rhamnosid_N"/>
</dbReference>
<accession>A0A5K7SA48</accession>
<dbReference type="InterPro" id="IPR012341">
    <property type="entry name" value="6hp_glycosidase-like_sf"/>
</dbReference>
<evidence type="ECO:0000256" key="1">
    <source>
        <dbReference type="ARBA" id="ARBA00001445"/>
    </source>
</evidence>
<evidence type="ECO:0000256" key="2">
    <source>
        <dbReference type="ARBA" id="ARBA00012652"/>
    </source>
</evidence>
<dbReference type="SUPFAM" id="SSF48208">
    <property type="entry name" value="Six-hairpin glycosidases"/>
    <property type="match status" value="1"/>
</dbReference>
<dbReference type="KEGG" id="anf:AQPE_2620"/>
<dbReference type="EMBL" id="AP018694">
    <property type="protein sequence ID" value="BBE18458.1"/>
    <property type="molecule type" value="Genomic_DNA"/>
</dbReference>
<evidence type="ECO:0000256" key="3">
    <source>
        <dbReference type="ARBA" id="ARBA00022801"/>
    </source>
</evidence>
<name>A0A5K7SA48_9BACT</name>
<dbReference type="PIRSF" id="PIRSF010631">
    <property type="entry name" value="A-rhamnsds"/>
    <property type="match status" value="1"/>
</dbReference>
<dbReference type="RefSeq" id="WP_318346793.1">
    <property type="nucleotide sequence ID" value="NZ_AP018694.1"/>
</dbReference>
<keyword evidence="3" id="KW-0378">Hydrolase</keyword>
<dbReference type="PANTHER" id="PTHR33307">
    <property type="entry name" value="ALPHA-RHAMNOSIDASE (EUROFUNG)"/>
    <property type="match status" value="1"/>
</dbReference>
<evidence type="ECO:0000259" key="5">
    <source>
        <dbReference type="Pfam" id="PF08531"/>
    </source>
</evidence>
<sequence>MKLKILIFLLAFFAFKLAEAKLFPTQLTCEYLKNSPLVDVPHPRLAWINIAELGERGQQQTAFQIRVATSASALENPDMWDSGKVKSDQSTRVEYNGKTLMSRQECWWQVRVWDREDKTSDWSQPVMWRMGLLQATDWKAEWIGAPWQGEEALSKQGNTNTTLAQLPPPAPLFRKEFVIQKTIAKAVAYVTGLGYFELYVNGEKVGDDVLVPNQTNYGKRPGLVDAGLPLKDDFCEYRVMYLAYDVTKMIRNGANVVGSILGNGFYNPSKSWAEGYGSPRFLGQVHITYTDGTEDVIVSDQTWKASKSAILMDMVYYGEHYDARLEQPGWCSPGFDDSAWQSVVKRKAPEGKLVTQTSESDKVTLRILPRSIEKTKEGNYKVDFGVEISGRLRLNHISGPAGQKIEIKYLCNTYSGDNSYICKGGGDESYASRFNWFVFSAVEILNWPGELKPEDITAEAVNTDVEESAKFETSNSLFNDINKAWKRSQLDNMHGGIASDCPHRERSAYTGDGQVSCVTVMHNFDAKSFYFKWIKDILGAQDAETGYVPNGAPWQPGCGGGVAWGAAICIMPWEFYLHYGALDELKDNYEGMKGYIRYMQTWVDQDGIMFSQRPGKDGNPLQWFNLGEWVAPGKTVPDNLVHTFYFWRCADLTAKAANALNKPDEAKFYAGMAEKTKQAFHKKFFDAQNGTYGAGGGNILALKMGVPADQYPRVIASLRADIKANDGHLDTGIFGTQFFFEVLSENGMHDLAYEALNKRTMPSFGYGLAQGATTTWEQWDGKNSQNHPMFGGGLVWFYRKLAGMNADPDQPGYRHIIFKPQPVADISYVTYSNNTALGEAGITWKNEDGKFLMDITVPAGSKATVFVPSGDISSLKESSYPIKQSKGVHLVSTGKDTIVLDVESGKYQFEVNK</sequence>
<evidence type="ECO:0000259" key="6">
    <source>
        <dbReference type="Pfam" id="PF17389"/>
    </source>
</evidence>
<feature type="domain" description="Alpha-L-rhamnosidase concanavalin-like" evidence="4">
    <location>
        <begin position="374"/>
        <end position="461"/>
    </location>
</feature>
<gene>
    <name evidence="8" type="ORF">AQPE_2620</name>
</gene>
<dbReference type="Gene3D" id="2.60.40.10">
    <property type="entry name" value="Immunoglobulins"/>
    <property type="match status" value="1"/>
</dbReference>
<evidence type="ECO:0000259" key="4">
    <source>
        <dbReference type="Pfam" id="PF05592"/>
    </source>
</evidence>
<comment type="catalytic activity">
    <reaction evidence="1">
        <text>Hydrolysis of terminal non-reducing alpha-L-rhamnose residues in alpha-L-rhamnosides.</text>
        <dbReference type="EC" id="3.2.1.40"/>
    </reaction>
</comment>
<organism evidence="8 9">
    <name type="scientific">Aquipluma nitroreducens</name>
    <dbReference type="NCBI Taxonomy" id="2010828"/>
    <lineage>
        <taxon>Bacteria</taxon>
        <taxon>Pseudomonadati</taxon>
        <taxon>Bacteroidota</taxon>
        <taxon>Bacteroidia</taxon>
        <taxon>Marinilabiliales</taxon>
        <taxon>Prolixibacteraceae</taxon>
        <taxon>Aquipluma</taxon>
    </lineage>
</organism>
<dbReference type="GO" id="GO:0005975">
    <property type="term" value="P:carbohydrate metabolic process"/>
    <property type="evidence" value="ECO:0007669"/>
    <property type="project" value="InterPro"/>
</dbReference>
<dbReference type="Pfam" id="PF05592">
    <property type="entry name" value="Bac_rhamnosid"/>
    <property type="match status" value="1"/>
</dbReference>
<feature type="domain" description="Bacterial alpha-L-rhamnosidase N-terminal" evidence="5">
    <location>
        <begin position="181"/>
        <end position="220"/>
    </location>
</feature>
<dbReference type="AlphaFoldDB" id="A0A5K7SA48"/>
<dbReference type="InterPro" id="IPR008902">
    <property type="entry name" value="Rhamnosid_concanavalin"/>
</dbReference>
<dbReference type="Proteomes" id="UP001193389">
    <property type="component" value="Chromosome"/>
</dbReference>
<dbReference type="Pfam" id="PF17389">
    <property type="entry name" value="Bac_rhamnosid6H"/>
    <property type="match status" value="1"/>
</dbReference>
<feature type="domain" description="Alpha-L-rhamnosidase six-hairpin glycosidase" evidence="6">
    <location>
        <begin position="467"/>
        <end position="800"/>
    </location>
</feature>
<dbReference type="InterPro" id="IPR013783">
    <property type="entry name" value="Ig-like_fold"/>
</dbReference>
<feature type="domain" description="Alpha-L-rhamnosidase C-terminal" evidence="7">
    <location>
        <begin position="808"/>
        <end position="876"/>
    </location>
</feature>
<dbReference type="InterPro" id="IPR035398">
    <property type="entry name" value="Bac_rhamnosid_C"/>
</dbReference>
<evidence type="ECO:0000313" key="9">
    <source>
        <dbReference type="Proteomes" id="UP001193389"/>
    </source>
</evidence>
<evidence type="ECO:0000259" key="7">
    <source>
        <dbReference type="Pfam" id="PF17390"/>
    </source>
</evidence>
<evidence type="ECO:0000313" key="8">
    <source>
        <dbReference type="EMBL" id="BBE18458.1"/>
    </source>
</evidence>